<dbReference type="GO" id="GO:0003677">
    <property type="term" value="F:DNA binding"/>
    <property type="evidence" value="ECO:0007669"/>
    <property type="project" value="UniProtKB-KW"/>
</dbReference>
<evidence type="ECO:0000259" key="5">
    <source>
        <dbReference type="PROSITE" id="PS50977"/>
    </source>
</evidence>
<dbReference type="InterPro" id="IPR036271">
    <property type="entry name" value="Tet_transcr_reg_TetR-rel_C_sf"/>
</dbReference>
<dbReference type="InterPro" id="IPR050624">
    <property type="entry name" value="HTH-type_Tx_Regulator"/>
</dbReference>
<comment type="caution">
    <text evidence="6">The sequence shown here is derived from an EMBL/GenBank/DDBJ whole genome shotgun (WGS) entry which is preliminary data.</text>
</comment>
<evidence type="ECO:0000256" key="4">
    <source>
        <dbReference type="ARBA" id="ARBA00023163"/>
    </source>
</evidence>
<dbReference type="InterPro" id="IPR013572">
    <property type="entry name" value="Tscrpt_reg_MAATS_C"/>
</dbReference>
<organism evidence="6">
    <name type="scientific">marine sediment metagenome</name>
    <dbReference type="NCBI Taxonomy" id="412755"/>
    <lineage>
        <taxon>unclassified sequences</taxon>
        <taxon>metagenomes</taxon>
        <taxon>ecological metagenomes</taxon>
    </lineage>
</organism>
<evidence type="ECO:0000313" key="6">
    <source>
        <dbReference type="EMBL" id="KKM60968.1"/>
    </source>
</evidence>
<dbReference type="EMBL" id="LAZR01011577">
    <property type="protein sequence ID" value="KKM60968.1"/>
    <property type="molecule type" value="Genomic_DNA"/>
</dbReference>
<evidence type="ECO:0000256" key="3">
    <source>
        <dbReference type="ARBA" id="ARBA00023125"/>
    </source>
</evidence>
<proteinExistence type="predicted"/>
<dbReference type="AlphaFoldDB" id="A0A0F9IUF4"/>
<dbReference type="PROSITE" id="PS50977">
    <property type="entry name" value="HTH_TETR_2"/>
    <property type="match status" value="1"/>
</dbReference>
<dbReference type="SUPFAM" id="SSF48498">
    <property type="entry name" value="Tetracyclin repressor-like, C-terminal domain"/>
    <property type="match status" value="1"/>
</dbReference>
<dbReference type="InterPro" id="IPR001647">
    <property type="entry name" value="HTH_TetR"/>
</dbReference>
<evidence type="ECO:0000256" key="2">
    <source>
        <dbReference type="ARBA" id="ARBA00023015"/>
    </source>
</evidence>
<protein>
    <recommendedName>
        <fullName evidence="5">HTH tetR-type domain-containing protein</fullName>
    </recommendedName>
</protein>
<keyword evidence="4" id="KW-0804">Transcription</keyword>
<dbReference type="PANTHER" id="PTHR43479:SF11">
    <property type="entry name" value="ACREF_ENVCD OPERON REPRESSOR-RELATED"/>
    <property type="match status" value="1"/>
</dbReference>
<keyword evidence="2" id="KW-0805">Transcription regulation</keyword>
<keyword evidence="1" id="KW-0678">Repressor</keyword>
<dbReference type="PANTHER" id="PTHR43479">
    <property type="entry name" value="ACREF/ENVCD OPERON REPRESSOR-RELATED"/>
    <property type="match status" value="1"/>
</dbReference>
<dbReference type="Gene3D" id="1.10.357.10">
    <property type="entry name" value="Tetracycline Repressor, domain 2"/>
    <property type="match status" value="1"/>
</dbReference>
<keyword evidence="3" id="KW-0238">DNA-binding</keyword>
<feature type="domain" description="HTH tetR-type" evidence="5">
    <location>
        <begin position="9"/>
        <end position="69"/>
    </location>
</feature>
<gene>
    <name evidence="6" type="ORF">LCGC14_1536470</name>
</gene>
<name>A0A0F9IUF4_9ZZZZ</name>
<dbReference type="SUPFAM" id="SSF46689">
    <property type="entry name" value="Homeodomain-like"/>
    <property type="match status" value="1"/>
</dbReference>
<dbReference type="Pfam" id="PF00440">
    <property type="entry name" value="TetR_N"/>
    <property type="match status" value="1"/>
</dbReference>
<dbReference type="Pfam" id="PF08361">
    <property type="entry name" value="TetR_C_2"/>
    <property type="match status" value="1"/>
</dbReference>
<dbReference type="PRINTS" id="PR00455">
    <property type="entry name" value="HTHTETR"/>
</dbReference>
<dbReference type="InterPro" id="IPR009057">
    <property type="entry name" value="Homeodomain-like_sf"/>
</dbReference>
<evidence type="ECO:0000256" key="1">
    <source>
        <dbReference type="ARBA" id="ARBA00022491"/>
    </source>
</evidence>
<reference evidence="6" key="1">
    <citation type="journal article" date="2015" name="Nature">
        <title>Complex archaea that bridge the gap between prokaryotes and eukaryotes.</title>
        <authorList>
            <person name="Spang A."/>
            <person name="Saw J.H."/>
            <person name="Jorgensen S.L."/>
            <person name="Zaremba-Niedzwiedzka K."/>
            <person name="Martijn J."/>
            <person name="Lind A.E."/>
            <person name="van Eijk R."/>
            <person name="Schleper C."/>
            <person name="Guy L."/>
            <person name="Ettema T.J."/>
        </authorList>
    </citation>
    <scope>NUCLEOTIDE SEQUENCE</scope>
</reference>
<sequence length="203" mass="23484">MRRTKEDAAKTRQNVIDAALKLFSQRGYSGTTLRLIAYEAGCSRGPIYWHFANKEVLFEEILALSQEPLEKLITQSNQSEQPEEGARKFAHQWLTMLFNDPYYRQSFEILLNKTEFTESVSPFLERERALTASLIDTFSGFVERYRTQNKLTNCIDSKVVAVSMYSYLMGVTQSWMVDAKINDLANNIDFYVGEFVRLMQSPQ</sequence>
<accession>A0A0F9IUF4</accession>